<feature type="transmembrane region" description="Helical" evidence="7">
    <location>
        <begin position="51"/>
        <end position="70"/>
    </location>
</feature>
<dbReference type="GO" id="GO:0005886">
    <property type="term" value="C:plasma membrane"/>
    <property type="evidence" value="ECO:0007669"/>
    <property type="project" value="UniProtKB-SubCell"/>
</dbReference>
<dbReference type="EMBL" id="SGXG01000001">
    <property type="protein sequence ID" value="RZS95853.1"/>
    <property type="molecule type" value="Genomic_DNA"/>
</dbReference>
<feature type="transmembrane region" description="Helical" evidence="7">
    <location>
        <begin position="146"/>
        <end position="164"/>
    </location>
</feature>
<proteinExistence type="predicted"/>
<evidence type="ECO:0000256" key="2">
    <source>
        <dbReference type="ARBA" id="ARBA00022448"/>
    </source>
</evidence>
<accession>A0A4Q7P6X3</accession>
<keyword evidence="6 7" id="KW-0472">Membrane</keyword>
<dbReference type="PROSITE" id="PS50850">
    <property type="entry name" value="MFS"/>
    <property type="match status" value="1"/>
</dbReference>
<dbReference type="OrthoDB" id="9810492at2"/>
<feature type="transmembrane region" description="Helical" evidence="7">
    <location>
        <begin position="170"/>
        <end position="191"/>
    </location>
</feature>
<evidence type="ECO:0000256" key="3">
    <source>
        <dbReference type="ARBA" id="ARBA00022475"/>
    </source>
</evidence>
<dbReference type="Pfam" id="PF07690">
    <property type="entry name" value="MFS_1"/>
    <property type="match status" value="2"/>
</dbReference>
<dbReference type="InterPro" id="IPR050171">
    <property type="entry name" value="MFS_Transporters"/>
</dbReference>
<evidence type="ECO:0000313" key="9">
    <source>
        <dbReference type="EMBL" id="RZS95853.1"/>
    </source>
</evidence>
<keyword evidence="4 7" id="KW-0812">Transmembrane</keyword>
<protein>
    <submittedName>
        <fullName evidence="9">Putative MFS family arabinose efflux permease</fullName>
    </submittedName>
</protein>
<keyword evidence="3" id="KW-1003">Cell membrane</keyword>
<dbReference type="SUPFAM" id="SSF103473">
    <property type="entry name" value="MFS general substrate transporter"/>
    <property type="match status" value="1"/>
</dbReference>
<dbReference type="GO" id="GO:0022857">
    <property type="term" value="F:transmembrane transporter activity"/>
    <property type="evidence" value="ECO:0007669"/>
    <property type="project" value="InterPro"/>
</dbReference>
<dbReference type="PANTHER" id="PTHR23517:SF3">
    <property type="entry name" value="INTEGRAL MEMBRANE TRANSPORT PROTEIN"/>
    <property type="match status" value="1"/>
</dbReference>
<evidence type="ECO:0000256" key="4">
    <source>
        <dbReference type="ARBA" id="ARBA00022692"/>
    </source>
</evidence>
<evidence type="ECO:0000256" key="5">
    <source>
        <dbReference type="ARBA" id="ARBA00022989"/>
    </source>
</evidence>
<comment type="subcellular location">
    <subcellularLocation>
        <location evidence="1">Cell membrane</location>
        <topology evidence="1">Multi-pass membrane protein</topology>
    </subcellularLocation>
</comment>
<name>A0A4Q7P6X3_9BACT</name>
<dbReference type="PANTHER" id="PTHR23517">
    <property type="entry name" value="RESISTANCE PROTEIN MDTM, PUTATIVE-RELATED-RELATED"/>
    <property type="match status" value="1"/>
</dbReference>
<reference evidence="9 10" key="1">
    <citation type="submission" date="2019-02" db="EMBL/GenBank/DDBJ databases">
        <title>Genomic Encyclopedia of Archaeal and Bacterial Type Strains, Phase II (KMG-II): from individual species to whole genera.</title>
        <authorList>
            <person name="Goeker M."/>
        </authorList>
    </citation>
    <scope>NUCLEOTIDE SEQUENCE [LARGE SCALE GENOMIC DNA]</scope>
    <source>
        <strain evidence="9 10">DSM 21411</strain>
    </source>
</reference>
<feature type="transmembrane region" description="Helical" evidence="7">
    <location>
        <begin position="289"/>
        <end position="307"/>
    </location>
</feature>
<keyword evidence="5 7" id="KW-1133">Transmembrane helix</keyword>
<dbReference type="AlphaFoldDB" id="A0A4Q7P6X3"/>
<dbReference type="CDD" id="cd17325">
    <property type="entry name" value="MFS_MdtG_SLC18_like"/>
    <property type="match status" value="1"/>
</dbReference>
<organism evidence="9 10">
    <name type="scientific">Cecembia calidifontis</name>
    <dbReference type="NCBI Taxonomy" id="1187080"/>
    <lineage>
        <taxon>Bacteria</taxon>
        <taxon>Pseudomonadati</taxon>
        <taxon>Bacteroidota</taxon>
        <taxon>Cytophagia</taxon>
        <taxon>Cytophagales</taxon>
        <taxon>Cyclobacteriaceae</taxon>
        <taxon>Cecembia</taxon>
    </lineage>
</organism>
<keyword evidence="2" id="KW-0813">Transport</keyword>
<dbReference type="InterPro" id="IPR020846">
    <property type="entry name" value="MFS_dom"/>
</dbReference>
<evidence type="ECO:0000256" key="1">
    <source>
        <dbReference type="ARBA" id="ARBA00004651"/>
    </source>
</evidence>
<gene>
    <name evidence="9" type="ORF">BC751_1403</name>
</gene>
<feature type="transmembrane region" description="Helical" evidence="7">
    <location>
        <begin position="313"/>
        <end position="336"/>
    </location>
</feature>
<keyword evidence="10" id="KW-1185">Reference proteome</keyword>
<evidence type="ECO:0000256" key="6">
    <source>
        <dbReference type="ARBA" id="ARBA00023136"/>
    </source>
</evidence>
<evidence type="ECO:0000259" key="8">
    <source>
        <dbReference type="PROSITE" id="PS50850"/>
    </source>
</evidence>
<feature type="transmembrane region" description="Helical" evidence="7">
    <location>
        <begin position="379"/>
        <end position="397"/>
    </location>
</feature>
<dbReference type="Proteomes" id="UP000292209">
    <property type="component" value="Unassembled WGS sequence"/>
</dbReference>
<dbReference type="InterPro" id="IPR011701">
    <property type="entry name" value="MFS"/>
</dbReference>
<dbReference type="InterPro" id="IPR036259">
    <property type="entry name" value="MFS_trans_sf"/>
</dbReference>
<evidence type="ECO:0000256" key="7">
    <source>
        <dbReference type="SAM" id="Phobius"/>
    </source>
</evidence>
<dbReference type="RefSeq" id="WP_130274891.1">
    <property type="nucleotide sequence ID" value="NZ_SGXG01000001.1"/>
</dbReference>
<feature type="transmembrane region" description="Helical" evidence="7">
    <location>
        <begin position="357"/>
        <end position="373"/>
    </location>
</feature>
<dbReference type="Gene3D" id="1.20.1250.20">
    <property type="entry name" value="MFS general substrate transporter like domains"/>
    <property type="match status" value="2"/>
</dbReference>
<feature type="transmembrane region" description="Helical" evidence="7">
    <location>
        <begin position="82"/>
        <end position="100"/>
    </location>
</feature>
<sequence length="403" mass="43741">MNQVRLGLKENWQQFTLLVIINAFVGGMVGLERSILPQIAEVEFAIAAKTAILSFIVVFGIVKALTNYFAGALANKIGRKNLLVIGWLFGLPVPFILMFAPAWDWIVAANVLLGINQGLAWSSTVVMKIDLVGEKDRGFAMGLNEFAGYLAVAAVAFLTGFIAAEFGLRPYPFLLGIALAIGGLLGSLFLIKDTRKHVAAENSISDVPRLSHIFWETTWKHKNLGSVTQAGLVNNLNDGMAWGIFPILLAGKGFSLEQIGIITAIYPAVWGLGQLFTGKMADIYNKKHLLFLGMFLQGIALFFFFFAQNMAHYVILSAILGWGTAMVYPTFLATAAENTHPQDRAKSIGVFRLWRDLGYAIGAILTGIIADALGIEASIFTIAGITLISALVIAVRMEVKIAK</sequence>
<comment type="caution">
    <text evidence="9">The sequence shown here is derived from an EMBL/GenBank/DDBJ whole genome shotgun (WGS) entry which is preliminary data.</text>
</comment>
<feature type="domain" description="Major facilitator superfamily (MFS) profile" evidence="8">
    <location>
        <begin position="15"/>
        <end position="401"/>
    </location>
</feature>
<feature type="transmembrane region" description="Helical" evidence="7">
    <location>
        <begin position="12"/>
        <end position="31"/>
    </location>
</feature>
<evidence type="ECO:0000313" key="10">
    <source>
        <dbReference type="Proteomes" id="UP000292209"/>
    </source>
</evidence>